<reference evidence="1 2" key="1">
    <citation type="submission" date="2024-09" db="EMBL/GenBank/DDBJ databases">
        <authorList>
            <person name="Sun Q."/>
            <person name="Mori K."/>
        </authorList>
    </citation>
    <scope>NUCLEOTIDE SEQUENCE [LARGE SCALE GENOMIC DNA]</scope>
    <source>
        <strain evidence="1 2">JCM 6917</strain>
    </source>
</reference>
<accession>A0ABV5MUY3</accession>
<organism evidence="1 2">
    <name type="scientific">Streptomyces cinereospinus</name>
    <dbReference type="NCBI Taxonomy" id="285561"/>
    <lineage>
        <taxon>Bacteria</taxon>
        <taxon>Bacillati</taxon>
        <taxon>Actinomycetota</taxon>
        <taxon>Actinomycetes</taxon>
        <taxon>Kitasatosporales</taxon>
        <taxon>Streptomycetaceae</taxon>
        <taxon>Streptomyces</taxon>
    </lineage>
</organism>
<dbReference type="EMBL" id="JBHMCY010000004">
    <property type="protein sequence ID" value="MFB9461731.1"/>
    <property type="molecule type" value="Genomic_DNA"/>
</dbReference>
<sequence length="138" mass="14732">MATSVPRPASAELATALRSLGAADAAPSERWEGDAWVADWDGPVRGHDVYVLVMGARSHPEGVRLMLDDLTFDDVRPEDVGELVRAALTGGARVTRRRALLSRRLDLGVRVGSRTYSASVSGDSVDDLPAWAVPPAAR</sequence>
<dbReference type="Proteomes" id="UP001589709">
    <property type="component" value="Unassembled WGS sequence"/>
</dbReference>
<name>A0ABV5MUY3_9ACTN</name>
<evidence type="ECO:0000313" key="2">
    <source>
        <dbReference type="Proteomes" id="UP001589709"/>
    </source>
</evidence>
<keyword evidence="2" id="KW-1185">Reference proteome</keyword>
<evidence type="ECO:0000313" key="1">
    <source>
        <dbReference type="EMBL" id="MFB9461731.1"/>
    </source>
</evidence>
<comment type="caution">
    <text evidence="1">The sequence shown here is derived from an EMBL/GenBank/DDBJ whole genome shotgun (WGS) entry which is preliminary data.</text>
</comment>
<gene>
    <name evidence="1" type="ORF">ACFF45_03040</name>
</gene>
<dbReference type="RefSeq" id="WP_381341480.1">
    <property type="nucleotide sequence ID" value="NZ_JBHMCY010000004.1"/>
</dbReference>
<proteinExistence type="predicted"/>
<protein>
    <submittedName>
        <fullName evidence="1">Uncharacterized protein</fullName>
    </submittedName>
</protein>